<keyword evidence="1" id="KW-0472">Membrane</keyword>
<protein>
    <submittedName>
        <fullName evidence="2">Uncharacterized protein</fullName>
    </submittedName>
</protein>
<keyword evidence="1" id="KW-0812">Transmembrane</keyword>
<proteinExistence type="predicted"/>
<dbReference type="EMBL" id="VSRR010028927">
    <property type="protein sequence ID" value="MPC69132.1"/>
    <property type="molecule type" value="Genomic_DNA"/>
</dbReference>
<reference evidence="2 3" key="1">
    <citation type="submission" date="2019-05" db="EMBL/GenBank/DDBJ databases">
        <title>Another draft genome of Portunus trituberculatus and its Hox gene families provides insights of decapod evolution.</title>
        <authorList>
            <person name="Jeong J.-H."/>
            <person name="Song I."/>
            <person name="Kim S."/>
            <person name="Choi T."/>
            <person name="Kim D."/>
            <person name="Ryu S."/>
            <person name="Kim W."/>
        </authorList>
    </citation>
    <scope>NUCLEOTIDE SEQUENCE [LARGE SCALE GENOMIC DNA]</scope>
    <source>
        <tissue evidence="2">Muscle</tissue>
    </source>
</reference>
<comment type="caution">
    <text evidence="2">The sequence shown here is derived from an EMBL/GenBank/DDBJ whole genome shotgun (WGS) entry which is preliminary data.</text>
</comment>
<keyword evidence="1" id="KW-1133">Transmembrane helix</keyword>
<evidence type="ECO:0000313" key="3">
    <source>
        <dbReference type="Proteomes" id="UP000324222"/>
    </source>
</evidence>
<keyword evidence="3" id="KW-1185">Reference proteome</keyword>
<evidence type="ECO:0000313" key="2">
    <source>
        <dbReference type="EMBL" id="MPC69132.1"/>
    </source>
</evidence>
<feature type="transmembrane region" description="Helical" evidence="1">
    <location>
        <begin position="30"/>
        <end position="51"/>
    </location>
</feature>
<evidence type="ECO:0000256" key="1">
    <source>
        <dbReference type="SAM" id="Phobius"/>
    </source>
</evidence>
<name>A0A5B7HDF7_PORTR</name>
<organism evidence="2 3">
    <name type="scientific">Portunus trituberculatus</name>
    <name type="common">Swimming crab</name>
    <name type="synonym">Neptunus trituberculatus</name>
    <dbReference type="NCBI Taxonomy" id="210409"/>
    <lineage>
        <taxon>Eukaryota</taxon>
        <taxon>Metazoa</taxon>
        <taxon>Ecdysozoa</taxon>
        <taxon>Arthropoda</taxon>
        <taxon>Crustacea</taxon>
        <taxon>Multicrustacea</taxon>
        <taxon>Malacostraca</taxon>
        <taxon>Eumalacostraca</taxon>
        <taxon>Eucarida</taxon>
        <taxon>Decapoda</taxon>
        <taxon>Pleocyemata</taxon>
        <taxon>Brachyura</taxon>
        <taxon>Eubrachyura</taxon>
        <taxon>Portunoidea</taxon>
        <taxon>Portunidae</taxon>
        <taxon>Portuninae</taxon>
        <taxon>Portunus</taxon>
    </lineage>
</organism>
<dbReference type="Proteomes" id="UP000324222">
    <property type="component" value="Unassembled WGS sequence"/>
</dbReference>
<sequence>MVITLPPVIPGLVLRLTPREQLCGEGVETVLAVVAAAASCVLLLTLTLLLYK</sequence>
<gene>
    <name evidence="2" type="ORF">E2C01_063347</name>
</gene>
<dbReference type="AlphaFoldDB" id="A0A5B7HDF7"/>
<accession>A0A5B7HDF7</accession>